<dbReference type="InterPro" id="IPR036860">
    <property type="entry name" value="SH2_dom_sf"/>
</dbReference>
<dbReference type="PANTHER" id="PTHR19969">
    <property type="entry name" value="SH2-SH3 ADAPTOR PROTEIN-RELATED"/>
    <property type="match status" value="1"/>
</dbReference>
<dbReference type="Pfam" id="PF00017">
    <property type="entry name" value="SH2"/>
    <property type="match status" value="1"/>
</dbReference>
<dbReference type="AlphaFoldDB" id="A0A0L0DU28"/>
<dbReference type="GeneID" id="25568509"/>
<protein>
    <recommendedName>
        <fullName evidence="4">SH2 domain-containing protein</fullName>
    </recommendedName>
</protein>
<evidence type="ECO:0000256" key="1">
    <source>
        <dbReference type="ARBA" id="ARBA00022999"/>
    </source>
</evidence>
<keyword evidence="1 2" id="KW-0727">SH2 domain</keyword>
<organism evidence="5 6">
    <name type="scientific">Thecamonas trahens ATCC 50062</name>
    <dbReference type="NCBI Taxonomy" id="461836"/>
    <lineage>
        <taxon>Eukaryota</taxon>
        <taxon>Apusozoa</taxon>
        <taxon>Apusomonadida</taxon>
        <taxon>Apusomonadidae</taxon>
        <taxon>Thecamonas</taxon>
    </lineage>
</organism>
<dbReference type="eggNOG" id="KOG0790">
    <property type="taxonomic scope" value="Eukaryota"/>
</dbReference>
<dbReference type="PROSITE" id="PS50001">
    <property type="entry name" value="SH2"/>
    <property type="match status" value="1"/>
</dbReference>
<evidence type="ECO:0000259" key="4">
    <source>
        <dbReference type="PROSITE" id="PS50001"/>
    </source>
</evidence>
<feature type="region of interest" description="Disordered" evidence="3">
    <location>
        <begin position="1"/>
        <end position="24"/>
    </location>
</feature>
<feature type="domain" description="SH2" evidence="4">
    <location>
        <begin position="80"/>
        <end position="161"/>
    </location>
</feature>
<dbReference type="GO" id="GO:0035591">
    <property type="term" value="F:signaling adaptor activity"/>
    <property type="evidence" value="ECO:0007669"/>
    <property type="project" value="TreeGrafter"/>
</dbReference>
<dbReference type="RefSeq" id="XP_013753433.1">
    <property type="nucleotide sequence ID" value="XM_013897979.1"/>
</dbReference>
<dbReference type="GO" id="GO:0030971">
    <property type="term" value="F:receptor tyrosine kinase binding"/>
    <property type="evidence" value="ECO:0007669"/>
    <property type="project" value="TreeGrafter"/>
</dbReference>
<dbReference type="Proteomes" id="UP000054408">
    <property type="component" value="Unassembled WGS sequence"/>
</dbReference>
<sequence length="168" mass="17777">MGTSRGHPHQSSAQSKTTKRLSYPLQGSVPAVSMPLSPETWHASSGPVWPSVGAPSVPPQPSGSDISSATPSHPLAGYPWFHPSITSRAATEAALLRHPVGTFLVRESSSEPGSYVVGVVTARGVVQYKLSYDPRSGHFVQEGIPGSFPSIPDLINAYKESLCIPYCP</sequence>
<feature type="compositionally biased region" description="Polar residues" evidence="3">
    <location>
        <begin position="1"/>
        <end position="16"/>
    </location>
</feature>
<evidence type="ECO:0000256" key="3">
    <source>
        <dbReference type="SAM" id="MobiDB-lite"/>
    </source>
</evidence>
<gene>
    <name evidence="5" type="ORF">AMSG_10235</name>
</gene>
<dbReference type="PRINTS" id="PR00401">
    <property type="entry name" value="SH2DOMAIN"/>
</dbReference>
<dbReference type="InterPro" id="IPR000980">
    <property type="entry name" value="SH2"/>
</dbReference>
<dbReference type="OrthoDB" id="10013007at2759"/>
<evidence type="ECO:0000256" key="2">
    <source>
        <dbReference type="PROSITE-ProRule" id="PRU00191"/>
    </source>
</evidence>
<dbReference type="InterPro" id="IPR051184">
    <property type="entry name" value="Tyrosine-phos_adapter"/>
</dbReference>
<dbReference type="SMART" id="SM00252">
    <property type="entry name" value="SH2"/>
    <property type="match status" value="1"/>
</dbReference>
<dbReference type="GO" id="GO:0007167">
    <property type="term" value="P:enzyme-linked receptor protein signaling pathway"/>
    <property type="evidence" value="ECO:0007669"/>
    <property type="project" value="TreeGrafter"/>
</dbReference>
<reference evidence="5 6" key="1">
    <citation type="submission" date="2010-05" db="EMBL/GenBank/DDBJ databases">
        <title>The Genome Sequence of Thecamonas trahens ATCC 50062.</title>
        <authorList>
            <consortium name="The Broad Institute Genome Sequencing Platform"/>
            <person name="Russ C."/>
            <person name="Cuomo C."/>
            <person name="Shea T."/>
            <person name="Young S.K."/>
            <person name="Zeng Q."/>
            <person name="Koehrsen M."/>
            <person name="Haas B."/>
            <person name="Borodovsky M."/>
            <person name="Guigo R."/>
            <person name="Alvarado L."/>
            <person name="Berlin A."/>
            <person name="Bochicchio J."/>
            <person name="Borenstein D."/>
            <person name="Chapman S."/>
            <person name="Chen Z."/>
            <person name="Freedman E."/>
            <person name="Gellesch M."/>
            <person name="Goldberg J."/>
            <person name="Griggs A."/>
            <person name="Gujja S."/>
            <person name="Heilman E."/>
            <person name="Heiman D."/>
            <person name="Hepburn T."/>
            <person name="Howarth C."/>
            <person name="Jen D."/>
            <person name="Larson L."/>
            <person name="Mehta T."/>
            <person name="Park D."/>
            <person name="Pearson M."/>
            <person name="Roberts A."/>
            <person name="Saif S."/>
            <person name="Shenoy N."/>
            <person name="Sisk P."/>
            <person name="Stolte C."/>
            <person name="Sykes S."/>
            <person name="Thomson T."/>
            <person name="Walk T."/>
            <person name="White J."/>
            <person name="Yandava C."/>
            <person name="Burger G."/>
            <person name="Gray M.W."/>
            <person name="Holland P.W.H."/>
            <person name="King N."/>
            <person name="Lang F.B.F."/>
            <person name="Roger A.J."/>
            <person name="Ruiz-Trillo I."/>
            <person name="Lander E."/>
            <person name="Nusbaum C."/>
        </authorList>
    </citation>
    <scope>NUCLEOTIDE SEQUENCE [LARGE SCALE GENOMIC DNA]</scope>
    <source>
        <strain evidence="5 6">ATCC 50062</strain>
    </source>
</reference>
<accession>A0A0L0DU28</accession>
<dbReference type="PANTHER" id="PTHR19969:SF5">
    <property type="entry name" value="CRK-LIKE PROTEIN"/>
    <property type="match status" value="1"/>
</dbReference>
<dbReference type="STRING" id="461836.A0A0L0DU28"/>
<evidence type="ECO:0000313" key="6">
    <source>
        <dbReference type="Proteomes" id="UP000054408"/>
    </source>
</evidence>
<dbReference type="SUPFAM" id="SSF55550">
    <property type="entry name" value="SH2 domain"/>
    <property type="match status" value="1"/>
</dbReference>
<proteinExistence type="predicted"/>
<dbReference type="GO" id="GO:0016477">
    <property type="term" value="P:cell migration"/>
    <property type="evidence" value="ECO:0007669"/>
    <property type="project" value="TreeGrafter"/>
</dbReference>
<dbReference type="EMBL" id="GL349493">
    <property type="protein sequence ID" value="KNC54988.1"/>
    <property type="molecule type" value="Genomic_DNA"/>
</dbReference>
<name>A0A0L0DU28_THETB</name>
<dbReference type="GO" id="GO:0005737">
    <property type="term" value="C:cytoplasm"/>
    <property type="evidence" value="ECO:0007669"/>
    <property type="project" value="TreeGrafter"/>
</dbReference>
<dbReference type="CDD" id="cd00173">
    <property type="entry name" value="SH2"/>
    <property type="match status" value="1"/>
</dbReference>
<keyword evidence="6" id="KW-1185">Reference proteome</keyword>
<evidence type="ECO:0000313" key="5">
    <source>
        <dbReference type="EMBL" id="KNC54988.1"/>
    </source>
</evidence>
<dbReference type="Gene3D" id="3.30.505.10">
    <property type="entry name" value="SH2 domain"/>
    <property type="match status" value="1"/>
</dbReference>